<proteinExistence type="predicted"/>
<organism evidence="1 2">
    <name type="scientific">Gordoniibacillus kamchatkensis</name>
    <dbReference type="NCBI Taxonomy" id="1590651"/>
    <lineage>
        <taxon>Bacteria</taxon>
        <taxon>Bacillati</taxon>
        <taxon>Bacillota</taxon>
        <taxon>Bacilli</taxon>
        <taxon>Bacillales</taxon>
        <taxon>Paenibacillaceae</taxon>
        <taxon>Gordoniibacillus</taxon>
    </lineage>
</organism>
<reference evidence="1 2" key="1">
    <citation type="submission" date="2014-12" db="EMBL/GenBank/DDBJ databases">
        <title>Draft genome sequence of Paenibacillus kamchatkensis strain B-2647.</title>
        <authorList>
            <person name="Karlyshev A.V."/>
            <person name="Kudryashova E.B."/>
        </authorList>
    </citation>
    <scope>NUCLEOTIDE SEQUENCE [LARGE SCALE GENOMIC DNA]</scope>
    <source>
        <strain evidence="1 2">VKM B-2647</strain>
    </source>
</reference>
<evidence type="ECO:0000313" key="1">
    <source>
        <dbReference type="EMBL" id="KIL38300.1"/>
    </source>
</evidence>
<gene>
    <name evidence="1" type="ORF">SD70_27175</name>
</gene>
<protein>
    <submittedName>
        <fullName evidence="1">Uncharacterized protein</fullName>
    </submittedName>
</protein>
<comment type="caution">
    <text evidence="1">The sequence shown here is derived from an EMBL/GenBank/DDBJ whole genome shotgun (WGS) entry which is preliminary data.</text>
</comment>
<sequence length="500" mass="55677">MTWPKRTVPSSGSVYQERVFSGFAGLNNKYSNEEIADNESPDLLNVDFDVRGAIIKRKGFTLAKNFGTAQINSIIPFYKTDGTRVFIVAFGTSLVQYDPVAQTTTTITTTLHGNGLRFTGAIDTVHNVLYLVNGDTTDGLMSWDGTTFTKAIAGAPNGKYIEFYKNRMYICGDPANPNRLYMSDLGTPTSWPALNFTDIDDGLGGITGIKQFGDSQVIFKEMGVFILKGSDPSNYVVVTTFAGQHGAISHYSIVRIPNGLMYLSRDGIYLFDGKHFTLMSDKIQGSVYAWNQQYLGSAVAFEYDHKYMISVPEGVGQTTNNRTYVYSYLYKYWTRFDIPMQANCIFNGTTTLPTPYFSDTAGNVMQAFTGDNDNGAAINSYFLTKNYDFGTSAHYKTFKKIVFEALANPGKYNIALTFIQDFGKNSKNIQMPISYGTLTIWGQFTWGQAKWGGVGEVAQLSTIMPGQAKYIQFRIDGNGKDQPYTLLKWTVKYKVKARIV</sequence>
<keyword evidence="2" id="KW-1185">Reference proteome</keyword>
<dbReference type="RefSeq" id="WP_041051458.1">
    <property type="nucleotide sequence ID" value="NZ_JXAK01000066.1"/>
</dbReference>
<evidence type="ECO:0000313" key="2">
    <source>
        <dbReference type="Proteomes" id="UP000031967"/>
    </source>
</evidence>
<dbReference type="EMBL" id="JXAK01000066">
    <property type="protein sequence ID" value="KIL38300.1"/>
    <property type="molecule type" value="Genomic_DNA"/>
</dbReference>
<dbReference type="Proteomes" id="UP000031967">
    <property type="component" value="Unassembled WGS sequence"/>
</dbReference>
<accession>A0ABR5ABG0</accession>
<name>A0ABR5ABG0_9BACL</name>